<dbReference type="Pfam" id="PF02348">
    <property type="entry name" value="CTP_transf_3"/>
    <property type="match status" value="1"/>
</dbReference>
<dbReference type="InterPro" id="IPR029044">
    <property type="entry name" value="Nucleotide-diphossugar_trans"/>
</dbReference>
<dbReference type="NCBIfam" id="NF003952">
    <property type="entry name" value="PRK05450.1-5"/>
    <property type="match status" value="1"/>
</dbReference>
<dbReference type="CDD" id="cd02517">
    <property type="entry name" value="CMP-KDO-Synthetase"/>
    <property type="match status" value="1"/>
</dbReference>
<keyword evidence="1" id="KW-0808">Transferase</keyword>
<evidence type="ECO:0000256" key="1">
    <source>
        <dbReference type="ARBA" id="ARBA00022679"/>
    </source>
</evidence>
<dbReference type="InterPro" id="IPR003329">
    <property type="entry name" value="Cytidylyl_trans"/>
</dbReference>
<name>A0A381NAG5_9ZZZZ</name>
<evidence type="ECO:0000256" key="2">
    <source>
        <dbReference type="ARBA" id="ARBA00022695"/>
    </source>
</evidence>
<proteinExistence type="predicted"/>
<organism evidence="3">
    <name type="scientific">marine metagenome</name>
    <dbReference type="NCBI Taxonomy" id="408172"/>
    <lineage>
        <taxon>unclassified sequences</taxon>
        <taxon>metagenomes</taxon>
        <taxon>ecological metagenomes</taxon>
    </lineage>
</organism>
<dbReference type="GO" id="GO:0005829">
    <property type="term" value="C:cytosol"/>
    <property type="evidence" value="ECO:0007669"/>
    <property type="project" value="TreeGrafter"/>
</dbReference>
<dbReference type="NCBIfam" id="TIGR00466">
    <property type="entry name" value="kdsB"/>
    <property type="match status" value="1"/>
</dbReference>
<dbReference type="Gene3D" id="3.90.550.10">
    <property type="entry name" value="Spore Coat Polysaccharide Biosynthesis Protein SpsA, Chain A"/>
    <property type="match status" value="1"/>
</dbReference>
<keyword evidence="2" id="KW-0548">Nucleotidyltransferase</keyword>
<evidence type="ECO:0000313" key="3">
    <source>
        <dbReference type="EMBL" id="SUZ51525.1"/>
    </source>
</evidence>
<sequence length="243" mass="27368">MVVGIIPARIGSTRFPKKILADIEGKPMIAHVAERALEAEMLDKVIIAIDSEETKKALSSYKFDMVMTDVRHSSGTDRVSQVAKTIDEAEIIINIQGDEPLLDPKIIDGLVRLLNDPSVSMATVVSRDIGVKDYLDRNIVKVFLDENQNAYDFKRDIYDSEIGGVFRHIGFYGFQKETLFELSSLAPSHNEVEYSLEQFRALDNNIKIRALITNSEQLAVDVPEDINRVVSKMKKLNKILTEE</sequence>
<dbReference type="AlphaFoldDB" id="A0A381NAG5"/>
<dbReference type="PANTHER" id="PTHR42866">
    <property type="entry name" value="3-DEOXY-MANNO-OCTULOSONATE CYTIDYLYLTRANSFERASE"/>
    <property type="match status" value="1"/>
</dbReference>
<protein>
    <recommendedName>
        <fullName evidence="4">3-deoxy-manno-octulosonate cytidylyltransferase</fullName>
    </recommendedName>
</protein>
<dbReference type="InterPro" id="IPR004528">
    <property type="entry name" value="KdsB"/>
</dbReference>
<accession>A0A381NAG5</accession>
<evidence type="ECO:0008006" key="4">
    <source>
        <dbReference type="Google" id="ProtNLM"/>
    </source>
</evidence>
<dbReference type="GO" id="GO:0008690">
    <property type="term" value="F:3-deoxy-manno-octulosonate cytidylyltransferase activity"/>
    <property type="evidence" value="ECO:0007669"/>
    <property type="project" value="InterPro"/>
</dbReference>
<dbReference type="EMBL" id="UINC01000224">
    <property type="protein sequence ID" value="SUZ51525.1"/>
    <property type="molecule type" value="Genomic_DNA"/>
</dbReference>
<reference evidence="3" key="1">
    <citation type="submission" date="2018-05" db="EMBL/GenBank/DDBJ databases">
        <authorList>
            <person name="Lanie J.A."/>
            <person name="Ng W.-L."/>
            <person name="Kazmierczak K.M."/>
            <person name="Andrzejewski T.M."/>
            <person name="Davidsen T.M."/>
            <person name="Wayne K.J."/>
            <person name="Tettelin H."/>
            <person name="Glass J.I."/>
            <person name="Rusch D."/>
            <person name="Podicherti R."/>
            <person name="Tsui H.-C.T."/>
            <person name="Winkler M.E."/>
        </authorList>
    </citation>
    <scope>NUCLEOTIDE SEQUENCE</scope>
</reference>
<gene>
    <name evidence="3" type="ORF">METZ01_LOCUS4379</name>
</gene>
<dbReference type="PANTHER" id="PTHR42866:SF2">
    <property type="entry name" value="3-DEOXY-MANNO-OCTULOSONATE CYTIDYLYLTRANSFERASE, MITOCHONDRIAL"/>
    <property type="match status" value="1"/>
</dbReference>
<dbReference type="SUPFAM" id="SSF53448">
    <property type="entry name" value="Nucleotide-diphospho-sugar transferases"/>
    <property type="match status" value="1"/>
</dbReference>